<name>A0ABD5SJN1_9EURY</name>
<dbReference type="InterPro" id="IPR016155">
    <property type="entry name" value="Mopterin_synth/thiamin_S_b"/>
</dbReference>
<dbReference type="InterPro" id="IPR053834">
    <property type="entry name" value="SAMP2_halobacteria"/>
</dbReference>
<dbReference type="InterPro" id="IPR053833">
    <property type="entry name" value="SAMP2"/>
</dbReference>
<dbReference type="InterPro" id="IPR012675">
    <property type="entry name" value="Beta-grasp_dom_sf"/>
</dbReference>
<dbReference type="AlphaFoldDB" id="A0ABD5SJN1"/>
<dbReference type="SUPFAM" id="SSF54285">
    <property type="entry name" value="MoaD/ThiS"/>
    <property type="match status" value="1"/>
</dbReference>
<accession>A0ABD5SJN1</accession>
<dbReference type="Proteomes" id="UP001596383">
    <property type="component" value="Unassembled WGS sequence"/>
</dbReference>
<evidence type="ECO:0000313" key="1">
    <source>
        <dbReference type="EMBL" id="MFC6765249.1"/>
    </source>
</evidence>
<sequence>MYVTVDVKGEDTYELELEAVAGTADADATAAGGSDADATPTYADLLRTVDLSPHEVSVLVDGRPVPEDQPVESDHVTVLRLIKGG</sequence>
<evidence type="ECO:0000313" key="2">
    <source>
        <dbReference type="Proteomes" id="UP001596383"/>
    </source>
</evidence>
<dbReference type="RefSeq" id="WP_273738284.1">
    <property type="nucleotide sequence ID" value="NZ_JAQIVI010000133.1"/>
</dbReference>
<dbReference type="EMBL" id="JBHSWV010000133">
    <property type="protein sequence ID" value="MFC6765249.1"/>
    <property type="molecule type" value="Genomic_DNA"/>
</dbReference>
<comment type="caution">
    <text evidence="1">The sequence shown here is derived from an EMBL/GenBank/DDBJ whole genome shotgun (WGS) entry which is preliminary data.</text>
</comment>
<dbReference type="CDD" id="cd17506">
    <property type="entry name" value="Ubl_SAMP2_like"/>
    <property type="match status" value="1"/>
</dbReference>
<organism evidence="1 2">
    <name type="scientific">Natrinema soli</name>
    <dbReference type="NCBI Taxonomy" id="1930624"/>
    <lineage>
        <taxon>Archaea</taxon>
        <taxon>Methanobacteriati</taxon>
        <taxon>Methanobacteriota</taxon>
        <taxon>Stenosarchaea group</taxon>
        <taxon>Halobacteria</taxon>
        <taxon>Halobacteriales</taxon>
        <taxon>Natrialbaceae</taxon>
        <taxon>Natrinema</taxon>
    </lineage>
</organism>
<dbReference type="Gene3D" id="3.10.20.30">
    <property type="match status" value="1"/>
</dbReference>
<dbReference type="Pfam" id="PF21965">
    <property type="entry name" value="SAMP2"/>
    <property type="match status" value="1"/>
</dbReference>
<reference evidence="1 2" key="1">
    <citation type="journal article" date="2019" name="Int. J. Syst. Evol. Microbiol.">
        <title>The Global Catalogue of Microorganisms (GCM) 10K type strain sequencing project: providing services to taxonomists for standard genome sequencing and annotation.</title>
        <authorList>
            <consortium name="The Broad Institute Genomics Platform"/>
            <consortium name="The Broad Institute Genome Sequencing Center for Infectious Disease"/>
            <person name="Wu L."/>
            <person name="Ma J."/>
        </authorList>
    </citation>
    <scope>NUCLEOTIDE SEQUENCE [LARGE SCALE GENOMIC DNA]</scope>
    <source>
        <strain evidence="1 2">LMG 29247</strain>
    </source>
</reference>
<keyword evidence="2" id="KW-1185">Reference proteome</keyword>
<gene>
    <name evidence="1" type="ORF">ACFQE6_09630</name>
</gene>
<protein>
    <submittedName>
        <fullName evidence="1">Ubiquitin-like small modifier protein 2</fullName>
    </submittedName>
</protein>
<dbReference type="NCBIfam" id="NF041919">
    <property type="entry name" value="SAMP2"/>
    <property type="match status" value="1"/>
</dbReference>
<proteinExistence type="predicted"/>